<evidence type="ECO:0000313" key="2">
    <source>
        <dbReference type="Proteomes" id="UP000198211"/>
    </source>
</evidence>
<protein>
    <recommendedName>
        <fullName evidence="3">MULE transposase domain-containing protein</fullName>
    </recommendedName>
</protein>
<evidence type="ECO:0008006" key="3">
    <source>
        <dbReference type="Google" id="ProtNLM"/>
    </source>
</evidence>
<name>A0A225UHB5_9STRA</name>
<organism evidence="1 2">
    <name type="scientific">Phytophthora megakarya</name>
    <dbReference type="NCBI Taxonomy" id="4795"/>
    <lineage>
        <taxon>Eukaryota</taxon>
        <taxon>Sar</taxon>
        <taxon>Stramenopiles</taxon>
        <taxon>Oomycota</taxon>
        <taxon>Peronosporomycetes</taxon>
        <taxon>Peronosporales</taxon>
        <taxon>Peronosporaceae</taxon>
        <taxon>Phytophthora</taxon>
    </lineage>
</organism>
<sequence length="349" mass="39500">MVERRIRFSSVTCIAIAKPTGNRKPRCEKVWKVWQCSSSGAWQIMARAVEHARRDASCDGIHRAIITPAMRKYIAEMDETGLAPRHIWSGLRRYTPAPPINGVPSYTQVARCVKTLRAKHGERNGRDALKALVREFPLSSGIDADKLYVWCALDKNGFPRIGKGEDHDPFVLEVTTVGLLEKLKRFQQLGMFTLFHIDATFKLSEIGYPVITLIELENLAAIFVVSRLTHVEYSAVLSALMQVYYKLFAKYPRVDAVLGDAEDAQFNALQSTPPFQRATFLMCFFHVLYNVQKRTRQLSDAAGTFVLLLISPLQVSATRTHRMYVLTDLKQTSEVKVLYGSPYDRAALR</sequence>
<dbReference type="EMBL" id="NBNE01017758">
    <property type="protein sequence ID" value="OWY92587.1"/>
    <property type="molecule type" value="Genomic_DNA"/>
</dbReference>
<evidence type="ECO:0000313" key="1">
    <source>
        <dbReference type="EMBL" id="OWY92587.1"/>
    </source>
</evidence>
<comment type="caution">
    <text evidence="1">The sequence shown here is derived from an EMBL/GenBank/DDBJ whole genome shotgun (WGS) entry which is preliminary data.</text>
</comment>
<reference evidence="2" key="1">
    <citation type="submission" date="2017-03" db="EMBL/GenBank/DDBJ databases">
        <title>Phytopthora megakarya and P. palmivora, two closely related causual agents of cacao black pod achieved similar genome size and gene model numbers by different mechanisms.</title>
        <authorList>
            <person name="Ali S."/>
            <person name="Shao J."/>
            <person name="Larry D.J."/>
            <person name="Kronmiller B."/>
            <person name="Shen D."/>
            <person name="Strem M.D."/>
            <person name="Melnick R.L."/>
            <person name="Guiltinan M.J."/>
            <person name="Tyler B.M."/>
            <person name="Meinhardt L.W."/>
            <person name="Bailey B.A."/>
        </authorList>
    </citation>
    <scope>NUCLEOTIDE SEQUENCE [LARGE SCALE GENOMIC DNA]</scope>
    <source>
        <strain evidence="2">zdho120</strain>
    </source>
</reference>
<dbReference type="OrthoDB" id="166868at2759"/>
<dbReference type="Proteomes" id="UP000198211">
    <property type="component" value="Unassembled WGS sequence"/>
</dbReference>
<proteinExistence type="predicted"/>
<dbReference type="AlphaFoldDB" id="A0A225UHB5"/>
<accession>A0A225UHB5</accession>
<gene>
    <name evidence="1" type="ORF">PHMEG_00038353</name>
</gene>
<keyword evidence="2" id="KW-1185">Reference proteome</keyword>